<evidence type="ECO:0000256" key="5">
    <source>
        <dbReference type="SAM" id="Phobius"/>
    </source>
</evidence>
<keyword evidence="2 5" id="KW-0812">Transmembrane</keyword>
<evidence type="ECO:0000313" key="7">
    <source>
        <dbReference type="Proteomes" id="UP001595387"/>
    </source>
</evidence>
<sequence length="200" mass="21064">MLYYTGLFLLVIAVSLDGLGVGITYGMRKIKVPVAALMIIMLCSGVIVLLSMVIGHTLSSFISQEMTRNIGGGILIFLGLFSLYNSVKPEKEDTGSSQNILSSVLATPDKADLDHSGIISPGEALLLGAALALDAFGAGIGASMLGYSPILTAGLVAFMSGMFLFSGMRLGLFLSRSKRLQRMTFLPPVLLITLGVANML</sequence>
<dbReference type="InterPro" id="IPR003810">
    <property type="entry name" value="Mntp/YtaF"/>
</dbReference>
<feature type="transmembrane region" description="Helical" evidence="5">
    <location>
        <begin position="150"/>
        <end position="174"/>
    </location>
</feature>
<dbReference type="PANTHER" id="PTHR35529:SF2">
    <property type="entry name" value="SPORULATION PROTEIN YTAF-RELATED"/>
    <property type="match status" value="1"/>
</dbReference>
<keyword evidence="3 5" id="KW-1133">Transmembrane helix</keyword>
<dbReference type="Pfam" id="PF02659">
    <property type="entry name" value="Mntp"/>
    <property type="match status" value="2"/>
</dbReference>
<accession>A0ABV7A334</accession>
<evidence type="ECO:0000256" key="3">
    <source>
        <dbReference type="ARBA" id="ARBA00022989"/>
    </source>
</evidence>
<proteinExistence type="predicted"/>
<feature type="transmembrane region" description="Helical" evidence="5">
    <location>
        <begin position="6"/>
        <end position="27"/>
    </location>
</feature>
<feature type="transmembrane region" description="Helical" evidence="5">
    <location>
        <begin position="70"/>
        <end position="87"/>
    </location>
</feature>
<comment type="caution">
    <text evidence="6">The sequence shown here is derived from an EMBL/GenBank/DDBJ whole genome shotgun (WGS) entry which is preliminary data.</text>
</comment>
<dbReference type="EMBL" id="JBHRRZ010000003">
    <property type="protein sequence ID" value="MFC2947325.1"/>
    <property type="molecule type" value="Genomic_DNA"/>
</dbReference>
<organism evidence="6 7">
    <name type="scientific">Virgibacillus sediminis</name>
    <dbReference type="NCBI Taxonomy" id="202260"/>
    <lineage>
        <taxon>Bacteria</taxon>
        <taxon>Bacillati</taxon>
        <taxon>Bacillota</taxon>
        <taxon>Bacilli</taxon>
        <taxon>Bacillales</taxon>
        <taxon>Bacillaceae</taxon>
        <taxon>Virgibacillus</taxon>
    </lineage>
</organism>
<evidence type="ECO:0000313" key="6">
    <source>
        <dbReference type="EMBL" id="MFC2947325.1"/>
    </source>
</evidence>
<feature type="transmembrane region" description="Helical" evidence="5">
    <location>
        <begin position="124"/>
        <end position="144"/>
    </location>
</feature>
<dbReference type="RefSeq" id="WP_390302722.1">
    <property type="nucleotide sequence ID" value="NZ_JBHRRZ010000003.1"/>
</dbReference>
<dbReference type="PANTHER" id="PTHR35529">
    <property type="entry name" value="MANGANESE EFFLUX PUMP MNTP-RELATED"/>
    <property type="match status" value="1"/>
</dbReference>
<dbReference type="InterPro" id="IPR014205">
    <property type="entry name" value="Spore_YtaF"/>
</dbReference>
<feature type="transmembrane region" description="Helical" evidence="5">
    <location>
        <begin position="34"/>
        <end position="58"/>
    </location>
</feature>
<protein>
    <submittedName>
        <fullName evidence="6">Sporulation membrane protein YtaF</fullName>
    </submittedName>
</protein>
<evidence type="ECO:0000256" key="4">
    <source>
        <dbReference type="ARBA" id="ARBA00023136"/>
    </source>
</evidence>
<keyword evidence="1" id="KW-1003">Cell membrane</keyword>
<evidence type="ECO:0000256" key="2">
    <source>
        <dbReference type="ARBA" id="ARBA00022692"/>
    </source>
</evidence>
<keyword evidence="4 5" id="KW-0472">Membrane</keyword>
<evidence type="ECO:0000256" key="1">
    <source>
        <dbReference type="ARBA" id="ARBA00022475"/>
    </source>
</evidence>
<keyword evidence="7" id="KW-1185">Reference proteome</keyword>
<gene>
    <name evidence="6" type="primary">ytaF</name>
    <name evidence="6" type="ORF">ACFODW_02950</name>
</gene>
<reference evidence="7" key="1">
    <citation type="journal article" date="2019" name="Int. J. Syst. Evol. Microbiol.">
        <title>The Global Catalogue of Microorganisms (GCM) 10K type strain sequencing project: providing services to taxonomists for standard genome sequencing and annotation.</title>
        <authorList>
            <consortium name="The Broad Institute Genomics Platform"/>
            <consortium name="The Broad Institute Genome Sequencing Center for Infectious Disease"/>
            <person name="Wu L."/>
            <person name="Ma J."/>
        </authorList>
    </citation>
    <scope>NUCLEOTIDE SEQUENCE [LARGE SCALE GENOMIC DNA]</scope>
    <source>
        <strain evidence="7">KCTC 13193</strain>
    </source>
</reference>
<name>A0ABV7A334_9BACI</name>
<dbReference type="NCBIfam" id="TIGR02840">
    <property type="entry name" value="spore_YtaF"/>
    <property type="match status" value="1"/>
</dbReference>
<dbReference type="Proteomes" id="UP001595387">
    <property type="component" value="Unassembled WGS sequence"/>
</dbReference>